<dbReference type="Pfam" id="PF01248">
    <property type="entry name" value="Ribosomal_L7Ae"/>
    <property type="match status" value="1"/>
</dbReference>
<sequence length="256" mass="29804">MNKKNNEQEKLIYEILKKVRDAGFIARGILETTRAVEKGTAKLVVIAKNVKPKKLISHLPNLCRYKNIPVFWVNSKERLGDIIGLEVPSTSCTIVNEGEAKDLLEKLKFQKARIKEKIKGITYIGKEPINLLSIDRVEKQIWFQQKFAKPILEGVKKGTLRFGKRIPAKLTLPIFISETRKKLIDARIEVLIWLKYKDIQKYSEIMEREYPNDLKELDKEMKKIYSQLKPESWVTFYGFGIIKKSQNVLSKKEVKK</sequence>
<dbReference type="PRINTS" id="PR00884">
    <property type="entry name" value="RIBOSOMALHS6"/>
</dbReference>
<gene>
    <name evidence="6" type="ORF">ENV35_07845</name>
</gene>
<evidence type="ECO:0000259" key="5">
    <source>
        <dbReference type="Pfam" id="PF04266"/>
    </source>
</evidence>
<evidence type="ECO:0000313" key="6">
    <source>
        <dbReference type="EMBL" id="HGB31767.1"/>
    </source>
</evidence>
<organism evidence="6">
    <name type="scientific">Dictyoglomus turgidum</name>
    <dbReference type="NCBI Taxonomy" id="513050"/>
    <lineage>
        <taxon>Bacteria</taxon>
        <taxon>Pseudomonadati</taxon>
        <taxon>Dictyoglomota</taxon>
        <taxon>Dictyoglomia</taxon>
        <taxon>Dictyoglomales</taxon>
        <taxon>Dictyoglomaceae</taxon>
        <taxon>Dictyoglomus</taxon>
    </lineage>
</organism>
<keyword evidence="2 6" id="KW-0689">Ribosomal protein</keyword>
<dbReference type="PANTHER" id="PTHR11843">
    <property type="entry name" value="40S RIBOSOMAL PROTEIN S12"/>
    <property type="match status" value="1"/>
</dbReference>
<evidence type="ECO:0000256" key="2">
    <source>
        <dbReference type="ARBA" id="ARBA00022980"/>
    </source>
</evidence>
<feature type="domain" description="ASCH" evidence="5">
    <location>
        <begin position="143"/>
        <end position="235"/>
    </location>
</feature>
<feature type="domain" description="Ribosomal protein eL8/eL30/eS12/Gadd45" evidence="4">
    <location>
        <begin position="12"/>
        <end position="103"/>
    </location>
</feature>
<dbReference type="InterPro" id="IPR029064">
    <property type="entry name" value="Ribosomal_eL30-like_sf"/>
</dbReference>
<protein>
    <submittedName>
        <fullName evidence="6">50S ribosomal protein L7ae</fullName>
    </submittedName>
</protein>
<dbReference type="GO" id="GO:1990904">
    <property type="term" value="C:ribonucleoprotein complex"/>
    <property type="evidence" value="ECO:0007669"/>
    <property type="project" value="UniProtKB-KW"/>
</dbReference>
<evidence type="ECO:0000256" key="1">
    <source>
        <dbReference type="ARBA" id="ARBA00007337"/>
    </source>
</evidence>
<evidence type="ECO:0000259" key="4">
    <source>
        <dbReference type="Pfam" id="PF01248"/>
    </source>
</evidence>
<name>A0A7C3WNR9_9BACT</name>
<dbReference type="InterPro" id="IPR007374">
    <property type="entry name" value="ASCH_domain"/>
</dbReference>
<dbReference type="Pfam" id="PF04266">
    <property type="entry name" value="ASCH"/>
    <property type="match status" value="1"/>
</dbReference>
<dbReference type="EMBL" id="DTGA01000207">
    <property type="protein sequence ID" value="HGB31767.1"/>
    <property type="molecule type" value="Genomic_DNA"/>
</dbReference>
<dbReference type="Gene3D" id="3.30.1330.30">
    <property type="match status" value="1"/>
</dbReference>
<dbReference type="GO" id="GO:0005840">
    <property type="term" value="C:ribosome"/>
    <property type="evidence" value="ECO:0007669"/>
    <property type="project" value="UniProtKB-KW"/>
</dbReference>
<dbReference type="Gene3D" id="2.30.130.30">
    <property type="entry name" value="Hypothetical protein"/>
    <property type="match status" value="1"/>
</dbReference>
<evidence type="ECO:0000256" key="3">
    <source>
        <dbReference type="ARBA" id="ARBA00023274"/>
    </source>
</evidence>
<reference evidence="6" key="1">
    <citation type="journal article" date="2020" name="mSystems">
        <title>Genome- and Community-Level Interaction Insights into Carbon Utilization and Element Cycling Functions of Hydrothermarchaeota in Hydrothermal Sediment.</title>
        <authorList>
            <person name="Zhou Z."/>
            <person name="Liu Y."/>
            <person name="Xu W."/>
            <person name="Pan J."/>
            <person name="Luo Z.H."/>
            <person name="Li M."/>
        </authorList>
    </citation>
    <scope>NUCLEOTIDE SEQUENCE [LARGE SCALE GENOMIC DNA]</scope>
    <source>
        <strain evidence="6">SpSt-751</strain>
    </source>
</reference>
<dbReference type="PRINTS" id="PR00881">
    <property type="entry name" value="L7ARS6FAMILY"/>
</dbReference>
<accession>A0A7C3WNR9</accession>
<comment type="similarity">
    <text evidence="1">Belongs to the eukaryotic ribosomal protein eL8 family.</text>
</comment>
<comment type="caution">
    <text evidence="6">The sequence shown here is derived from an EMBL/GenBank/DDBJ whole genome shotgun (WGS) entry which is preliminary data.</text>
</comment>
<dbReference type="InterPro" id="IPR018492">
    <property type="entry name" value="Ribosomal_eL8/Nhp2"/>
</dbReference>
<dbReference type="AlphaFoldDB" id="A0A7C3WNR9"/>
<keyword evidence="3" id="KW-0687">Ribonucleoprotein</keyword>
<dbReference type="InterPro" id="IPR004038">
    <property type="entry name" value="Ribosomal_eL8/eL30/eS12/Gad45"/>
</dbReference>
<proteinExistence type="inferred from homology"/>
<dbReference type="SUPFAM" id="SSF55315">
    <property type="entry name" value="L30e-like"/>
    <property type="match status" value="1"/>
</dbReference>